<dbReference type="InterPro" id="IPR027814">
    <property type="entry name" value="DUF4562"/>
</dbReference>
<accession>A0AAN8P8W8</accession>
<comment type="caution">
    <text evidence="1">The sequence shown here is derived from an EMBL/GenBank/DDBJ whole genome shotgun (WGS) entry which is preliminary data.</text>
</comment>
<organism evidence="1 2">
    <name type="scientific">Patella caerulea</name>
    <name type="common">Rayed Mediterranean limpet</name>
    <dbReference type="NCBI Taxonomy" id="87958"/>
    <lineage>
        <taxon>Eukaryota</taxon>
        <taxon>Metazoa</taxon>
        <taxon>Spiralia</taxon>
        <taxon>Lophotrochozoa</taxon>
        <taxon>Mollusca</taxon>
        <taxon>Gastropoda</taxon>
        <taxon>Patellogastropoda</taxon>
        <taxon>Patelloidea</taxon>
        <taxon>Patellidae</taxon>
        <taxon>Patella</taxon>
    </lineage>
</organism>
<gene>
    <name evidence="1" type="ORF">SNE40_019014</name>
</gene>
<reference evidence="1 2" key="1">
    <citation type="submission" date="2024-01" db="EMBL/GenBank/DDBJ databases">
        <title>The genome of the rayed Mediterranean limpet Patella caerulea (Linnaeus, 1758).</title>
        <authorList>
            <person name="Anh-Thu Weber A."/>
            <person name="Halstead-Nussloch G."/>
        </authorList>
    </citation>
    <scope>NUCLEOTIDE SEQUENCE [LARGE SCALE GENOMIC DNA]</scope>
    <source>
        <strain evidence="1">AATW-2023a</strain>
        <tissue evidence="1">Whole specimen</tissue>
    </source>
</reference>
<dbReference type="AlphaFoldDB" id="A0AAN8P8W8"/>
<protein>
    <submittedName>
        <fullName evidence="1">Uncharacterized protein</fullName>
    </submittedName>
</protein>
<proteinExistence type="predicted"/>
<name>A0AAN8P8W8_PATCE</name>
<keyword evidence="2" id="KW-1185">Reference proteome</keyword>
<dbReference type="Proteomes" id="UP001347796">
    <property type="component" value="Unassembled WGS sequence"/>
</dbReference>
<dbReference type="PANTHER" id="PTHR34833">
    <property type="entry name" value="GENE, 17359-RELATED"/>
    <property type="match status" value="1"/>
</dbReference>
<sequence>MASQNEISNIFPCENYPKNGRMYFTGPEGNRDHRVTVQDEHRAIGIGTMTPERTSDANYIWRTNPRNPFPTAKSQEVGGIGWGVSHFTDWNQSKTGRQVVLGQFRQECENRHTHRYQNAWYPGPNDQFTPKSDAAMVMNSYNFKKQ</sequence>
<evidence type="ECO:0000313" key="1">
    <source>
        <dbReference type="EMBL" id="KAK6170684.1"/>
    </source>
</evidence>
<evidence type="ECO:0000313" key="2">
    <source>
        <dbReference type="Proteomes" id="UP001347796"/>
    </source>
</evidence>
<dbReference type="PANTHER" id="PTHR34833:SF1">
    <property type="entry name" value="GENE, 17359-RELATED"/>
    <property type="match status" value="1"/>
</dbReference>
<dbReference type="Pfam" id="PF15123">
    <property type="entry name" value="DUF4562"/>
    <property type="match status" value="1"/>
</dbReference>
<dbReference type="EMBL" id="JAZGQO010000014">
    <property type="protein sequence ID" value="KAK6170684.1"/>
    <property type="molecule type" value="Genomic_DNA"/>
</dbReference>